<accession>A0ABT2HTX0</accession>
<proteinExistence type="inferred from homology"/>
<name>A0ABT2HTX0_9MICO</name>
<dbReference type="EC" id="2.4.-.-" evidence="5"/>
<protein>
    <submittedName>
        <fullName evidence="5">Glycosyltransferase</fullName>
        <ecNumber evidence="5">2.4.-.-</ecNumber>
    </submittedName>
</protein>
<evidence type="ECO:0000313" key="5">
    <source>
        <dbReference type="EMBL" id="MCT2041774.1"/>
    </source>
</evidence>
<dbReference type="PANTHER" id="PTHR43685:SF5">
    <property type="entry name" value="GLYCOSYLTRANSFERASE EPSE-RELATED"/>
    <property type="match status" value="1"/>
</dbReference>
<dbReference type="InterPro" id="IPR001173">
    <property type="entry name" value="Glyco_trans_2-like"/>
</dbReference>
<dbReference type="InterPro" id="IPR050834">
    <property type="entry name" value="Glycosyltransf_2"/>
</dbReference>
<keyword evidence="3 5" id="KW-0808">Transferase</keyword>
<evidence type="ECO:0000256" key="1">
    <source>
        <dbReference type="ARBA" id="ARBA00006739"/>
    </source>
</evidence>
<keyword evidence="6" id="KW-1185">Reference proteome</keyword>
<comment type="caution">
    <text evidence="5">The sequence shown here is derived from an EMBL/GenBank/DDBJ whole genome shotgun (WGS) entry which is preliminary data.</text>
</comment>
<organism evidence="5 6">
    <name type="scientific">Pseudoclavibacter albus</name>
    <dbReference type="NCBI Taxonomy" id="272241"/>
    <lineage>
        <taxon>Bacteria</taxon>
        <taxon>Bacillati</taxon>
        <taxon>Actinomycetota</taxon>
        <taxon>Actinomycetes</taxon>
        <taxon>Micrococcales</taxon>
        <taxon>Microbacteriaceae</taxon>
        <taxon>Pseudoclavibacter</taxon>
    </lineage>
</organism>
<gene>
    <name evidence="5" type="ORF">M3D15_00225</name>
</gene>
<dbReference type="Proteomes" id="UP001525379">
    <property type="component" value="Unassembled WGS sequence"/>
</dbReference>
<reference evidence="5 6" key="1">
    <citation type="submission" date="2022-04" db="EMBL/GenBank/DDBJ databases">
        <title>Human microbiome associated bacterial genomes.</title>
        <authorList>
            <person name="Sandstrom S."/>
            <person name="Salamzade R."/>
            <person name="Kalan L.R."/>
        </authorList>
    </citation>
    <scope>NUCLEOTIDE SEQUENCE [LARGE SCALE GENOMIC DNA]</scope>
    <source>
        <strain evidence="6">p3-SID1799</strain>
    </source>
</reference>
<dbReference type="GO" id="GO:0016757">
    <property type="term" value="F:glycosyltransferase activity"/>
    <property type="evidence" value="ECO:0007669"/>
    <property type="project" value="UniProtKB-KW"/>
</dbReference>
<dbReference type="EMBL" id="JALXSQ010000001">
    <property type="protein sequence ID" value="MCT2041774.1"/>
    <property type="molecule type" value="Genomic_DNA"/>
</dbReference>
<keyword evidence="2 5" id="KW-0328">Glycosyltransferase</keyword>
<dbReference type="PANTHER" id="PTHR43685">
    <property type="entry name" value="GLYCOSYLTRANSFERASE"/>
    <property type="match status" value="1"/>
</dbReference>
<dbReference type="RefSeq" id="WP_206395143.1">
    <property type="nucleotide sequence ID" value="NZ_JAFDPW010000002.1"/>
</dbReference>
<evidence type="ECO:0000313" key="6">
    <source>
        <dbReference type="Proteomes" id="UP001525379"/>
    </source>
</evidence>
<evidence type="ECO:0000259" key="4">
    <source>
        <dbReference type="Pfam" id="PF00535"/>
    </source>
</evidence>
<dbReference type="Pfam" id="PF00535">
    <property type="entry name" value="Glycos_transf_2"/>
    <property type="match status" value="1"/>
</dbReference>
<feature type="domain" description="Glycosyltransferase 2-like" evidence="4">
    <location>
        <begin position="8"/>
        <end position="136"/>
    </location>
</feature>
<evidence type="ECO:0000256" key="2">
    <source>
        <dbReference type="ARBA" id="ARBA00022676"/>
    </source>
</evidence>
<sequence>MSTPARVCVLLATHNGERYLEQQLESILNQEGVELRVLASDDASRDGTLELLHTIAARDPRVTVLPQGTFGSPSGNFYRLIDEADLDWAEFIGFADQDDVWLPGKLARHATILRDQGVDGVSSNVVAFDEHGRESLIRKDTPQRLADYVFETPGPGSSMLVSRRLMRLIREQLQNPDSPARKAWSHDLLFYALARAAGCSWYVDPEPTVAYRQHGENAIGANGTFKAAAKRLELTASRWHRKLVQIVVESCIHVATPAELPRLQWLHEVLSDVRGINRLRLARRAGEFRRTPRDRVILATLMVTGLW</sequence>
<dbReference type="Gene3D" id="3.90.550.10">
    <property type="entry name" value="Spore Coat Polysaccharide Biosynthesis Protein SpsA, Chain A"/>
    <property type="match status" value="1"/>
</dbReference>
<dbReference type="InterPro" id="IPR029044">
    <property type="entry name" value="Nucleotide-diphossugar_trans"/>
</dbReference>
<comment type="similarity">
    <text evidence="1">Belongs to the glycosyltransferase 2 family.</text>
</comment>
<dbReference type="SUPFAM" id="SSF53448">
    <property type="entry name" value="Nucleotide-diphospho-sugar transferases"/>
    <property type="match status" value="1"/>
</dbReference>
<evidence type="ECO:0000256" key="3">
    <source>
        <dbReference type="ARBA" id="ARBA00022679"/>
    </source>
</evidence>